<reference evidence="7 8" key="1">
    <citation type="submission" date="2020-07" db="EMBL/GenBank/DDBJ databases">
        <authorList>
            <person name="Feng X."/>
        </authorList>
    </citation>
    <scope>NUCLEOTIDE SEQUENCE [LARGE SCALE GENOMIC DNA]</scope>
    <source>
        <strain evidence="7 8">JCM23202</strain>
    </source>
</reference>
<evidence type="ECO:0000256" key="1">
    <source>
        <dbReference type="ARBA" id="ARBA00023239"/>
    </source>
</evidence>
<sequence length="123" mass="13218">MSIPKTKYIPPVVLIVGAIVLALVFSEDELRGKASYYSDALQGSPTASGEPYDPGEYTAAHRELDFGTEVEVTYPETGESVIVVINDRGPHTDDRIIDLSKAAAQEIGLIDDGVGTVELRPLD</sequence>
<proteinExistence type="inferred from homology"/>
<dbReference type="SUPFAM" id="SSF50685">
    <property type="entry name" value="Barwin-like endoglucanases"/>
    <property type="match status" value="1"/>
</dbReference>
<dbReference type="InterPro" id="IPR012997">
    <property type="entry name" value="RplA"/>
</dbReference>
<evidence type="ECO:0000313" key="8">
    <source>
        <dbReference type="Proteomes" id="UP000526501"/>
    </source>
</evidence>
<dbReference type="Proteomes" id="UP000526501">
    <property type="component" value="Unassembled WGS sequence"/>
</dbReference>
<protein>
    <recommendedName>
        <fullName evidence="3">Probable endolytic peptidoglycan transglycosylase RlpA</fullName>
        <ecNumber evidence="3">4.2.2.-</ecNumber>
    </recommendedName>
</protein>
<accession>A0A7X1E8V5</accession>
<evidence type="ECO:0000256" key="3">
    <source>
        <dbReference type="HAMAP-Rule" id="MF_02071"/>
    </source>
</evidence>
<evidence type="ECO:0000256" key="4">
    <source>
        <dbReference type="RuleBase" id="RU003495"/>
    </source>
</evidence>
<dbReference type="HAMAP" id="MF_02071">
    <property type="entry name" value="RlpA"/>
    <property type="match status" value="1"/>
</dbReference>
<dbReference type="Pfam" id="PF03330">
    <property type="entry name" value="DPBB_1"/>
    <property type="match status" value="1"/>
</dbReference>
<dbReference type="GO" id="GO:0000270">
    <property type="term" value="P:peptidoglycan metabolic process"/>
    <property type="evidence" value="ECO:0007669"/>
    <property type="project" value="UniProtKB-UniRule"/>
</dbReference>
<feature type="region of interest" description="Disordered" evidence="5">
    <location>
        <begin position="36"/>
        <end position="57"/>
    </location>
</feature>
<dbReference type="EC" id="4.2.2.-" evidence="3"/>
<dbReference type="InterPro" id="IPR034718">
    <property type="entry name" value="RlpA"/>
</dbReference>
<evidence type="ECO:0000259" key="6">
    <source>
        <dbReference type="Pfam" id="PF03330"/>
    </source>
</evidence>
<comment type="similarity">
    <text evidence="3 4">Belongs to the RlpA family.</text>
</comment>
<dbReference type="EMBL" id="JACHVC010000012">
    <property type="protein sequence ID" value="MBC2606711.1"/>
    <property type="molecule type" value="Genomic_DNA"/>
</dbReference>
<dbReference type="NCBIfam" id="TIGR00413">
    <property type="entry name" value="rlpA"/>
    <property type="match status" value="1"/>
</dbReference>
<evidence type="ECO:0000313" key="7">
    <source>
        <dbReference type="EMBL" id="MBC2606711.1"/>
    </source>
</evidence>
<evidence type="ECO:0000256" key="5">
    <source>
        <dbReference type="SAM" id="MobiDB-lite"/>
    </source>
</evidence>
<dbReference type="PANTHER" id="PTHR34183">
    <property type="entry name" value="ENDOLYTIC PEPTIDOGLYCAN TRANSGLYCOSYLASE RLPA"/>
    <property type="match status" value="1"/>
</dbReference>
<keyword evidence="1 3" id="KW-0456">Lyase</keyword>
<dbReference type="GO" id="GO:0008932">
    <property type="term" value="F:lytic endotransglycosylase activity"/>
    <property type="evidence" value="ECO:0007669"/>
    <property type="project" value="UniProtKB-UniRule"/>
</dbReference>
<comment type="function">
    <text evidence="3">Lytic transglycosylase with a strong preference for naked glycan strands that lack stem peptides.</text>
</comment>
<keyword evidence="8" id="KW-1185">Reference proteome</keyword>
<dbReference type="Gene3D" id="2.40.40.10">
    <property type="entry name" value="RlpA-like domain"/>
    <property type="match status" value="1"/>
</dbReference>
<dbReference type="GO" id="GO:0071555">
    <property type="term" value="P:cell wall organization"/>
    <property type="evidence" value="ECO:0007669"/>
    <property type="project" value="UniProtKB-KW"/>
</dbReference>
<dbReference type="RefSeq" id="WP_185660577.1">
    <property type="nucleotide sequence ID" value="NZ_CAWPOO010000012.1"/>
</dbReference>
<dbReference type="InterPro" id="IPR009009">
    <property type="entry name" value="RlpA-like_DPBB"/>
</dbReference>
<feature type="domain" description="RlpA-like protein double-psi beta-barrel" evidence="6">
    <location>
        <begin position="31"/>
        <end position="118"/>
    </location>
</feature>
<dbReference type="CDD" id="cd22268">
    <property type="entry name" value="DPBB_RlpA-like"/>
    <property type="match status" value="1"/>
</dbReference>
<dbReference type="AlphaFoldDB" id="A0A7X1E8V5"/>
<gene>
    <name evidence="3" type="primary">rlpA</name>
    <name evidence="7" type="ORF">H5P27_11725</name>
</gene>
<comment type="caution">
    <text evidence="7">The sequence shown here is derived from an EMBL/GenBank/DDBJ whole genome shotgun (WGS) entry which is preliminary data.</text>
</comment>
<name>A0A7X1E8V5_9BACT</name>
<evidence type="ECO:0000256" key="2">
    <source>
        <dbReference type="ARBA" id="ARBA00023316"/>
    </source>
</evidence>
<dbReference type="InterPro" id="IPR036908">
    <property type="entry name" value="RlpA-like_sf"/>
</dbReference>
<organism evidence="7 8">
    <name type="scientific">Pelagicoccus albus</name>
    <dbReference type="NCBI Taxonomy" id="415222"/>
    <lineage>
        <taxon>Bacteria</taxon>
        <taxon>Pseudomonadati</taxon>
        <taxon>Verrucomicrobiota</taxon>
        <taxon>Opitutia</taxon>
        <taxon>Puniceicoccales</taxon>
        <taxon>Pelagicoccaceae</taxon>
        <taxon>Pelagicoccus</taxon>
    </lineage>
</organism>
<dbReference type="PANTHER" id="PTHR34183:SF8">
    <property type="entry name" value="ENDOLYTIC PEPTIDOGLYCAN TRANSGLYCOSYLASE RLPA-RELATED"/>
    <property type="match status" value="1"/>
</dbReference>
<keyword evidence="2 3" id="KW-0961">Cell wall biogenesis/degradation</keyword>